<dbReference type="Pfam" id="PF03406">
    <property type="entry name" value="Phage_fiber_2"/>
    <property type="match status" value="1"/>
</dbReference>
<dbReference type="EMBL" id="FTNK01000003">
    <property type="protein sequence ID" value="SIQ68822.1"/>
    <property type="molecule type" value="Genomic_DNA"/>
</dbReference>
<dbReference type="RefSeq" id="WP_068582892.1">
    <property type="nucleotide sequence ID" value="NZ_FTNK01000003.1"/>
</dbReference>
<dbReference type="PANTHER" id="PTHR35191">
    <property type="entry name" value="PROPHAGE SIDE TAIL FIBER PROTEIN HOMOLOG STFQ-RELATED"/>
    <property type="match status" value="1"/>
</dbReference>
<evidence type="ECO:0000256" key="2">
    <source>
        <dbReference type="ARBA" id="ARBA00022581"/>
    </source>
</evidence>
<sequence length="940" mass="101405">MAFNKQAPEWGAIGIEPPESKRNIGWEVEDRPPAAWLNWFMNLTAESLQELQSKAAEKTYVEGKIAEAIAGIDLDIPDASLTVKGITQLNSAVDSTSETQAATPKAVKSVNDTVAAHLVEYEQNTTSAERTATINAGTQVIQGGKAPAIAFPKVEGRTLINLIGNRGGFERIDGSLVRYLVDVNLDSAIKKYGNNSLKITMISSAGMGSTGFRPIKYSKGKFYIILADVKNGTLSGTQGIAIQSVDISDMVALNFGNNSNTTTFQTAATKFTTAVDLAGSAEVVGSGKVGEYFFVDGMRVYEVTEAEYKLLDGMTGEQLGMKYPYVGAGIHGVTNPTFISVQGNLLPAFGGWQISIAGNSKMDIISPYTAKVISFGESNYAQAGISIPIIPGKSYTLGGTIDKAAGVPDSLFMYWADSNSVRFSTETQGMRKFKGTHVAPEGAFYAQVFFTVDARKDSQTLTNPTLMEGDTPLPFKPQSRTSLTAYTKLFSNPDGSVKDTLEYVSGRPQKTLSFGSVVLDASLAWRYNNSAKGITRVGAPIPYPGIPFTEGKTWATDYSGELMVTGTTYDTVPKIPNTITMWSTDNQIDKIPHVYLDISSRDSGWGDLYIPTADEIKAYFMGWVMVRQETWNTTPEPYSMVGSKGWVRRYIGVGTPAPLASQVGEFVNGSGASVLPTSNNPYAWTPYNLLYQLANQVVEKVQTSGAIVLEPGDNYVIASSTKVPMIPGVLTYADSMYTVIADLEKAIEPFIDSRLANTDQVNVFTKSQIITNGGNSFALKAGAGQLTVEDHVYLSMYPRSADPDKRGMWLGFGGSGDKRLTLANDIGDIMFGTQEGEKITFNGHEMWHNRNSPASIGTSGYQKLANGLLIQWGVIFGVPANTLTRSIYPIAWATGVSVITATVESQDVVSVSVFNPIISDFQVKHNGGNALNVRWIAIGT</sequence>
<evidence type="ECO:0000313" key="4">
    <source>
        <dbReference type="EMBL" id="SIQ68822.1"/>
    </source>
</evidence>
<dbReference type="Gene3D" id="2.60.40.3940">
    <property type="match status" value="1"/>
</dbReference>
<dbReference type="PANTHER" id="PTHR35191:SF1">
    <property type="entry name" value="PROPHAGE SIDE TAIL FIBER PROTEIN HOMOLOG STFQ-RELATED"/>
    <property type="match status" value="1"/>
</dbReference>
<evidence type="ECO:0000313" key="5">
    <source>
        <dbReference type="Proteomes" id="UP000186666"/>
    </source>
</evidence>
<dbReference type="InterPro" id="IPR054075">
    <property type="entry name" value="Gp53-like_C"/>
</dbReference>
<evidence type="ECO:0000259" key="3">
    <source>
        <dbReference type="Pfam" id="PF21882"/>
    </source>
</evidence>
<dbReference type="Pfam" id="PF21882">
    <property type="entry name" value="Gp53-like_C"/>
    <property type="match status" value="1"/>
</dbReference>
<keyword evidence="2" id="KW-0945">Host-virus interaction</keyword>
<name>A0ABY1JSH7_9BACL</name>
<dbReference type="InterPro" id="IPR051934">
    <property type="entry name" value="Phage_Tail_Fiber_Structural"/>
</dbReference>
<gene>
    <name evidence="4" type="ORF">SAMN05421578_103378</name>
</gene>
<feature type="domain" description="Putative tail fiber protein gp53-like C-terminal" evidence="3">
    <location>
        <begin position="863"/>
        <end position="939"/>
    </location>
</feature>
<keyword evidence="5" id="KW-1185">Reference proteome</keyword>
<protein>
    <submittedName>
        <fullName evidence="4">Phage tail fibre repeat-containing protein</fullName>
    </submittedName>
</protein>
<comment type="caution">
    <text evidence="4">The sequence shown here is derived from an EMBL/GenBank/DDBJ whole genome shotgun (WGS) entry which is preliminary data.</text>
</comment>
<reference evidence="4 5" key="1">
    <citation type="submission" date="2017-01" db="EMBL/GenBank/DDBJ databases">
        <authorList>
            <person name="Varghese N."/>
            <person name="Submissions S."/>
        </authorList>
    </citation>
    <scope>NUCLEOTIDE SEQUENCE [LARGE SCALE GENOMIC DNA]</scope>
    <source>
        <strain evidence="4 5">ATCC 23464</strain>
    </source>
</reference>
<proteinExistence type="predicted"/>
<organism evidence="4 5">
    <name type="scientific">Paenibacillus macquariensis</name>
    <dbReference type="NCBI Taxonomy" id="948756"/>
    <lineage>
        <taxon>Bacteria</taxon>
        <taxon>Bacillati</taxon>
        <taxon>Bacillota</taxon>
        <taxon>Bacilli</taxon>
        <taxon>Bacillales</taxon>
        <taxon>Paenibacillaceae</taxon>
        <taxon>Paenibacillus</taxon>
    </lineage>
</organism>
<dbReference type="Gene3D" id="2.60.120.260">
    <property type="entry name" value="Galactose-binding domain-like"/>
    <property type="match status" value="1"/>
</dbReference>
<dbReference type="Proteomes" id="UP000186666">
    <property type="component" value="Unassembled WGS sequence"/>
</dbReference>
<evidence type="ECO:0000256" key="1">
    <source>
        <dbReference type="ARBA" id="ARBA00004328"/>
    </source>
</evidence>
<dbReference type="InterPro" id="IPR005068">
    <property type="entry name" value="Phage_lambda_Stf-r2"/>
</dbReference>
<accession>A0ABY1JSH7</accession>
<comment type="subcellular location">
    <subcellularLocation>
        <location evidence="1">Virion</location>
    </subcellularLocation>
</comment>